<keyword evidence="1" id="KW-0472">Membrane</keyword>
<keyword evidence="1" id="KW-0812">Transmembrane</keyword>
<protein>
    <recommendedName>
        <fullName evidence="2">Mce/MlaD domain-containing protein</fullName>
    </recommendedName>
</protein>
<sequence>MKRSTFITWDQLKVGIVILAALGILTVAVLKLGDAAHLFARRYELVAILPNASGLRVGGGVQIAGQLAGTVRAIEFLPVDNDTTRNLRVLVEIDEAAQQQVRADSRARLRTLGLLGDKVIDISPGTARYNALRAGDTLRLANSLDYDAVLQQASGAVGDLVQLTADLRAITGGVVRGEGTLGQIVTDRSLYDQLTTTLERSNQLIARLQNPNGTVGRLLEDPQLYTNLTRMIGSVDSLVVSLNSPAGTTGRLLRDTTLYASLRSAAAGGDSLVRQLRTGDGLASKLLTDQQLYDQLVKAVTELNGILGEVRKNPRGLVQVKVF</sequence>
<dbReference type="EMBL" id="CADCTU010000372">
    <property type="protein sequence ID" value="CAA9313458.1"/>
    <property type="molecule type" value="Genomic_DNA"/>
</dbReference>
<dbReference type="InterPro" id="IPR003399">
    <property type="entry name" value="Mce/MlaD"/>
</dbReference>
<name>A0A6J4KTE7_9BACT</name>
<dbReference type="AlphaFoldDB" id="A0A6J4KTE7"/>
<organism evidence="3">
    <name type="scientific">uncultured Gemmatimonadaceae bacterium</name>
    <dbReference type="NCBI Taxonomy" id="246130"/>
    <lineage>
        <taxon>Bacteria</taxon>
        <taxon>Pseudomonadati</taxon>
        <taxon>Gemmatimonadota</taxon>
        <taxon>Gemmatimonadia</taxon>
        <taxon>Gemmatimonadales</taxon>
        <taxon>Gemmatimonadaceae</taxon>
        <taxon>environmental samples</taxon>
    </lineage>
</organism>
<evidence type="ECO:0000256" key="1">
    <source>
        <dbReference type="SAM" id="Phobius"/>
    </source>
</evidence>
<feature type="transmembrane region" description="Helical" evidence="1">
    <location>
        <begin position="12"/>
        <end position="33"/>
    </location>
</feature>
<reference evidence="3" key="1">
    <citation type="submission" date="2020-02" db="EMBL/GenBank/DDBJ databases">
        <authorList>
            <person name="Meier V. D."/>
        </authorList>
    </citation>
    <scope>NUCLEOTIDE SEQUENCE</scope>
    <source>
        <strain evidence="3">AVDCRST_MAG11</strain>
    </source>
</reference>
<proteinExistence type="predicted"/>
<dbReference type="Pfam" id="PF02470">
    <property type="entry name" value="MlaD"/>
    <property type="match status" value="1"/>
</dbReference>
<dbReference type="PANTHER" id="PTHR33371">
    <property type="entry name" value="INTERMEMBRANE PHOSPHOLIPID TRANSPORT SYSTEM BINDING PROTEIN MLAD-RELATED"/>
    <property type="match status" value="1"/>
</dbReference>
<evidence type="ECO:0000313" key="3">
    <source>
        <dbReference type="EMBL" id="CAA9313458.1"/>
    </source>
</evidence>
<dbReference type="GO" id="GO:0005543">
    <property type="term" value="F:phospholipid binding"/>
    <property type="evidence" value="ECO:0007669"/>
    <property type="project" value="TreeGrafter"/>
</dbReference>
<dbReference type="PANTHER" id="PTHR33371:SF4">
    <property type="entry name" value="INTERMEMBRANE PHOSPHOLIPID TRANSPORT SYSTEM BINDING PROTEIN MLAD"/>
    <property type="match status" value="1"/>
</dbReference>
<evidence type="ECO:0000259" key="2">
    <source>
        <dbReference type="Pfam" id="PF02470"/>
    </source>
</evidence>
<dbReference type="GO" id="GO:0005548">
    <property type="term" value="F:phospholipid transporter activity"/>
    <property type="evidence" value="ECO:0007669"/>
    <property type="project" value="TreeGrafter"/>
</dbReference>
<accession>A0A6J4KTE7</accession>
<dbReference type="InterPro" id="IPR052336">
    <property type="entry name" value="MlaD_Phospholipid_Transporter"/>
</dbReference>
<gene>
    <name evidence="3" type="ORF">AVDCRST_MAG11-1645</name>
</gene>
<feature type="domain" description="Mce/MlaD" evidence="2">
    <location>
        <begin position="42"/>
        <end position="125"/>
    </location>
</feature>
<keyword evidence="1" id="KW-1133">Transmembrane helix</keyword>